<evidence type="ECO:0000313" key="2">
    <source>
        <dbReference type="Proteomes" id="UP000288178"/>
    </source>
</evidence>
<gene>
    <name evidence="1" type="ORF">ENE75_21395</name>
</gene>
<dbReference type="EMBL" id="SACT01000009">
    <property type="protein sequence ID" value="RVT48912.1"/>
    <property type="molecule type" value="Genomic_DNA"/>
</dbReference>
<proteinExistence type="predicted"/>
<dbReference type="RefSeq" id="WP_128200497.1">
    <property type="nucleotide sequence ID" value="NZ_SACT01000009.1"/>
</dbReference>
<protein>
    <submittedName>
        <fullName evidence="1">Uncharacterized protein</fullName>
    </submittedName>
</protein>
<dbReference type="Proteomes" id="UP000288178">
    <property type="component" value="Unassembled WGS sequence"/>
</dbReference>
<reference evidence="1 2" key="1">
    <citation type="submission" date="2019-01" db="EMBL/GenBank/DDBJ databases">
        <authorList>
            <person name="Chen W.-M."/>
        </authorList>
    </citation>
    <scope>NUCLEOTIDE SEQUENCE [LARGE SCALE GENOMIC DNA]</scope>
    <source>
        <strain evidence="1 2">ICH-3</strain>
    </source>
</reference>
<organism evidence="1 2">
    <name type="scientific">Rubrivivax albus</name>
    <dbReference type="NCBI Taxonomy" id="2499835"/>
    <lineage>
        <taxon>Bacteria</taxon>
        <taxon>Pseudomonadati</taxon>
        <taxon>Pseudomonadota</taxon>
        <taxon>Betaproteobacteria</taxon>
        <taxon>Burkholderiales</taxon>
        <taxon>Sphaerotilaceae</taxon>
        <taxon>Rubrivivax</taxon>
    </lineage>
</organism>
<comment type="caution">
    <text evidence="1">The sequence shown here is derived from an EMBL/GenBank/DDBJ whole genome shotgun (WGS) entry which is preliminary data.</text>
</comment>
<sequence length="116" mass="12531">MRSHLARQAELATRALLSRSASHDTDPYERVMRDCLSGAHAALGKCPPGPLRVRLTQELSELARCCARDAEEAEAISARSGRAADREQALMARRIADAAHHMSLLAGCDEVGVGMH</sequence>
<dbReference type="AlphaFoldDB" id="A0A3S2WY88"/>
<evidence type="ECO:0000313" key="1">
    <source>
        <dbReference type="EMBL" id="RVT48912.1"/>
    </source>
</evidence>
<accession>A0A3S2WY88</accession>
<name>A0A3S2WY88_9BURK</name>
<keyword evidence="2" id="KW-1185">Reference proteome</keyword>